<dbReference type="InterPro" id="IPR036901">
    <property type="entry name" value="Asp/Orn_carbamoylTrfase_sf"/>
</dbReference>
<evidence type="ECO:0000259" key="11">
    <source>
        <dbReference type="Pfam" id="PF02729"/>
    </source>
</evidence>
<evidence type="ECO:0000256" key="7">
    <source>
        <dbReference type="ARBA" id="ARBA00048859"/>
    </source>
</evidence>
<dbReference type="GO" id="GO:0006520">
    <property type="term" value="P:amino acid metabolic process"/>
    <property type="evidence" value="ECO:0007669"/>
    <property type="project" value="InterPro"/>
</dbReference>
<dbReference type="Pfam" id="PF00185">
    <property type="entry name" value="OTCace"/>
    <property type="match status" value="1"/>
</dbReference>
<dbReference type="GO" id="GO:0016597">
    <property type="term" value="F:amino acid binding"/>
    <property type="evidence" value="ECO:0007669"/>
    <property type="project" value="InterPro"/>
</dbReference>
<feature type="domain" description="Aspartate/ornithine carbamoyltransferase carbamoyl-P binding" evidence="11">
    <location>
        <begin position="2"/>
        <end position="143"/>
    </location>
</feature>
<dbReference type="GO" id="GO:0005829">
    <property type="term" value="C:cytosol"/>
    <property type="evidence" value="ECO:0007669"/>
    <property type="project" value="TreeGrafter"/>
</dbReference>
<dbReference type="UniPathway" id="UPA00070">
    <property type="reaction ID" value="UER00116"/>
</dbReference>
<evidence type="ECO:0000256" key="5">
    <source>
        <dbReference type="ARBA" id="ARBA00022975"/>
    </source>
</evidence>
<evidence type="ECO:0000256" key="2">
    <source>
        <dbReference type="ARBA" id="ARBA00008896"/>
    </source>
</evidence>
<dbReference type="PRINTS" id="PR00101">
    <property type="entry name" value="ATCASE"/>
</dbReference>
<dbReference type="PRINTS" id="PR00100">
    <property type="entry name" value="AOTCASE"/>
</dbReference>
<dbReference type="GO" id="GO:0004070">
    <property type="term" value="F:aspartate carbamoyltransferase activity"/>
    <property type="evidence" value="ECO:0007669"/>
    <property type="project" value="UniProtKB-UniRule"/>
</dbReference>
<dbReference type="SUPFAM" id="SSF53671">
    <property type="entry name" value="Aspartate/ornithine carbamoyltransferase"/>
    <property type="match status" value="1"/>
</dbReference>
<comment type="caution">
    <text evidence="12">The sequence shown here is derived from an EMBL/GenBank/DDBJ whole genome shotgun (WGS) entry which is preliminary data.</text>
</comment>
<proteinExistence type="inferred from homology"/>
<evidence type="ECO:0000313" key="12">
    <source>
        <dbReference type="EMBL" id="RCL42550.1"/>
    </source>
</evidence>
<evidence type="ECO:0000256" key="3">
    <source>
        <dbReference type="ARBA" id="ARBA00013008"/>
    </source>
</evidence>
<name>A0A368BYY4_9GAMM</name>
<protein>
    <recommendedName>
        <fullName evidence="3 8">Aspartate carbamoyltransferase</fullName>
        <ecNumber evidence="3 8">2.1.3.2</ecNumber>
    </recommendedName>
</protein>
<dbReference type="Gene3D" id="3.40.50.1370">
    <property type="entry name" value="Aspartate/ornithine carbamoyltransferase"/>
    <property type="match status" value="2"/>
</dbReference>
<sequence>MNLIDIESLNIKEIEDIISLASQFRSDIGGFNQEPIYGDKKVGILFFEPSTRTKSSFEIALLNLGAQYIDIHPDSSSITKGESLENTIETLALMGIELFIIRHPDNVIYDLASKFPNLSFINAGAGITSHPTQALSDLLTVKEFKKDLSKLNISIIGDLDHSRVARSFIELTKKLGCASLRFSGLPELCSNFLEADYGSFHEDLDSAIENADLIMGLRIQKERIQEALSIEHSEYLKRYQLTESRLALAAKDYMVFHPGPVNYGIEFEKEIADLENCKVSHQVANGVGLRMAVLAKLFSEQ</sequence>
<comment type="catalytic activity">
    <reaction evidence="7">
        <text>carbamoyl phosphate + L-aspartate = N-carbamoyl-L-aspartate + phosphate + H(+)</text>
        <dbReference type="Rhea" id="RHEA:20013"/>
        <dbReference type="ChEBI" id="CHEBI:15378"/>
        <dbReference type="ChEBI" id="CHEBI:29991"/>
        <dbReference type="ChEBI" id="CHEBI:32814"/>
        <dbReference type="ChEBI" id="CHEBI:43474"/>
        <dbReference type="ChEBI" id="CHEBI:58228"/>
        <dbReference type="EC" id="2.1.3.2"/>
    </reaction>
</comment>
<evidence type="ECO:0000256" key="8">
    <source>
        <dbReference type="NCBIfam" id="TIGR00670"/>
    </source>
</evidence>
<evidence type="ECO:0000256" key="4">
    <source>
        <dbReference type="ARBA" id="ARBA00022679"/>
    </source>
</evidence>
<keyword evidence="5" id="KW-0665">Pyrimidine biosynthesis</keyword>
<dbReference type="PANTHER" id="PTHR45753:SF6">
    <property type="entry name" value="ASPARTATE CARBAMOYLTRANSFERASE"/>
    <property type="match status" value="1"/>
</dbReference>
<gene>
    <name evidence="12" type="ORF">DBW96_00710</name>
</gene>
<dbReference type="NCBIfam" id="NF002032">
    <property type="entry name" value="PRK00856.1"/>
    <property type="match status" value="1"/>
</dbReference>
<dbReference type="GO" id="GO:0044205">
    <property type="term" value="P:'de novo' UMP biosynthetic process"/>
    <property type="evidence" value="ECO:0007669"/>
    <property type="project" value="UniProtKB-UniPathway"/>
</dbReference>
<dbReference type="AlphaFoldDB" id="A0A368BYY4"/>
<feature type="domain" description="Aspartate/ornithine carbamoyltransferase Asp/Orn-binding" evidence="10">
    <location>
        <begin position="150"/>
        <end position="295"/>
    </location>
</feature>
<dbReference type="InterPro" id="IPR006132">
    <property type="entry name" value="Asp/Orn_carbamoyltranf_P-bd"/>
</dbReference>
<dbReference type="Proteomes" id="UP000253307">
    <property type="component" value="Unassembled WGS sequence"/>
</dbReference>
<comment type="function">
    <text evidence="6">Catalyzes the condensation of carbamoyl phosphate and aspartate to form carbamoyl aspartate and inorganic phosphate, the committed step in the de novo pyrimidine nucleotide biosynthesis pathway.</text>
</comment>
<reference evidence="12 13" key="1">
    <citation type="journal article" date="2018" name="Microbiome">
        <title>Fine metagenomic profile of the Mediterranean stratified and mixed water columns revealed by assembly and recruitment.</title>
        <authorList>
            <person name="Haro-Moreno J.M."/>
            <person name="Lopez-Perez M."/>
            <person name="De La Torre J.R."/>
            <person name="Picazo A."/>
            <person name="Camacho A."/>
            <person name="Rodriguez-Valera F."/>
        </authorList>
    </citation>
    <scope>NUCLEOTIDE SEQUENCE [LARGE SCALE GENOMIC DNA]</scope>
    <source>
        <strain evidence="12">MED-G82</strain>
    </source>
</reference>
<comment type="pathway">
    <text evidence="1">Pyrimidine metabolism; UMP biosynthesis via de novo pathway; (S)-dihydroorotate from bicarbonate: step 2/3.</text>
</comment>
<evidence type="ECO:0000256" key="1">
    <source>
        <dbReference type="ARBA" id="ARBA00004852"/>
    </source>
</evidence>
<evidence type="ECO:0000313" key="13">
    <source>
        <dbReference type="Proteomes" id="UP000253307"/>
    </source>
</evidence>
<dbReference type="InterPro" id="IPR006131">
    <property type="entry name" value="Asp_carbamoyltransf_Asp/Orn-bd"/>
</dbReference>
<dbReference type="PROSITE" id="PS00097">
    <property type="entry name" value="CARBAMOYLTRANSFERASE"/>
    <property type="match status" value="1"/>
</dbReference>
<organism evidence="12 13">
    <name type="scientific">SAR86 cluster bacterium</name>
    <dbReference type="NCBI Taxonomy" id="2030880"/>
    <lineage>
        <taxon>Bacteria</taxon>
        <taxon>Pseudomonadati</taxon>
        <taxon>Pseudomonadota</taxon>
        <taxon>Gammaproteobacteria</taxon>
        <taxon>SAR86 cluster</taxon>
    </lineage>
</organism>
<dbReference type="InterPro" id="IPR006130">
    <property type="entry name" value="Asp/Orn_carbamoylTrfase"/>
</dbReference>
<dbReference type="Pfam" id="PF02729">
    <property type="entry name" value="OTCace_N"/>
    <property type="match status" value="1"/>
</dbReference>
<dbReference type="EMBL" id="QOPE01000003">
    <property type="protein sequence ID" value="RCL42550.1"/>
    <property type="molecule type" value="Genomic_DNA"/>
</dbReference>
<dbReference type="EC" id="2.1.3.2" evidence="3 8"/>
<evidence type="ECO:0000256" key="9">
    <source>
        <dbReference type="RuleBase" id="RU003634"/>
    </source>
</evidence>
<keyword evidence="4 9" id="KW-0808">Transferase</keyword>
<dbReference type="GO" id="GO:0006207">
    <property type="term" value="P:'de novo' pyrimidine nucleobase biosynthetic process"/>
    <property type="evidence" value="ECO:0007669"/>
    <property type="project" value="InterPro"/>
</dbReference>
<dbReference type="NCBIfam" id="TIGR00670">
    <property type="entry name" value="asp_carb_tr"/>
    <property type="match status" value="1"/>
</dbReference>
<evidence type="ECO:0000256" key="6">
    <source>
        <dbReference type="ARBA" id="ARBA00043884"/>
    </source>
</evidence>
<dbReference type="InterPro" id="IPR002082">
    <property type="entry name" value="Asp_carbamoyltransf"/>
</dbReference>
<accession>A0A368BYY4</accession>
<evidence type="ECO:0000259" key="10">
    <source>
        <dbReference type="Pfam" id="PF00185"/>
    </source>
</evidence>
<comment type="similarity">
    <text evidence="2">Belongs to the aspartate/ornithine carbamoyltransferase superfamily. ATCase family.</text>
</comment>
<dbReference type="PANTHER" id="PTHR45753">
    <property type="entry name" value="ORNITHINE CARBAMOYLTRANSFERASE, MITOCHONDRIAL"/>
    <property type="match status" value="1"/>
</dbReference>